<dbReference type="AlphaFoldDB" id="A0A2B7X1I7"/>
<gene>
    <name evidence="2" type="ORF">GX51_04526</name>
</gene>
<dbReference type="EMBL" id="PDNC01000057">
    <property type="protein sequence ID" value="PGH02643.1"/>
    <property type="molecule type" value="Genomic_DNA"/>
</dbReference>
<comment type="caution">
    <text evidence="2">The sequence shown here is derived from an EMBL/GenBank/DDBJ whole genome shotgun (WGS) entry which is preliminary data.</text>
</comment>
<protein>
    <submittedName>
        <fullName evidence="2">Uncharacterized protein</fullName>
    </submittedName>
</protein>
<feature type="compositionally biased region" description="Polar residues" evidence="1">
    <location>
        <begin position="13"/>
        <end position="22"/>
    </location>
</feature>
<reference evidence="2 3" key="1">
    <citation type="submission" date="2017-10" db="EMBL/GenBank/DDBJ databases">
        <title>Comparative genomics in systemic dimorphic fungi from Ajellomycetaceae.</title>
        <authorList>
            <person name="Munoz J.F."/>
            <person name="Mcewen J.G."/>
            <person name="Clay O.K."/>
            <person name="Cuomo C.A."/>
        </authorList>
    </citation>
    <scope>NUCLEOTIDE SEQUENCE [LARGE SCALE GENOMIC DNA]</scope>
    <source>
        <strain evidence="2 3">UAMH130</strain>
    </source>
</reference>
<dbReference type="Proteomes" id="UP000224080">
    <property type="component" value="Unassembled WGS sequence"/>
</dbReference>
<feature type="region of interest" description="Disordered" evidence="1">
    <location>
        <begin position="1"/>
        <end position="25"/>
    </location>
</feature>
<organism evidence="2 3">
    <name type="scientific">Blastomyces parvus</name>
    <dbReference type="NCBI Taxonomy" id="2060905"/>
    <lineage>
        <taxon>Eukaryota</taxon>
        <taxon>Fungi</taxon>
        <taxon>Dikarya</taxon>
        <taxon>Ascomycota</taxon>
        <taxon>Pezizomycotina</taxon>
        <taxon>Eurotiomycetes</taxon>
        <taxon>Eurotiomycetidae</taxon>
        <taxon>Onygenales</taxon>
        <taxon>Ajellomycetaceae</taxon>
        <taxon>Blastomyces</taxon>
    </lineage>
</organism>
<name>A0A2B7X1I7_9EURO</name>
<proteinExistence type="predicted"/>
<sequence length="121" mass="13454">MTDSRSCELGWDQSPSNRTLPMSNRPPVCVDSPLTVYAVDEAILRGTSLCARPEIGSSESNNDSAKTMRFQLHGDIRINFAFLIKFQESPSNGKKRFTALSDEVLMVSKLSKELRDCKGLI</sequence>
<evidence type="ECO:0000256" key="1">
    <source>
        <dbReference type="SAM" id="MobiDB-lite"/>
    </source>
</evidence>
<accession>A0A2B7X1I7</accession>
<keyword evidence="3" id="KW-1185">Reference proteome</keyword>
<evidence type="ECO:0000313" key="3">
    <source>
        <dbReference type="Proteomes" id="UP000224080"/>
    </source>
</evidence>
<evidence type="ECO:0000313" key="2">
    <source>
        <dbReference type="EMBL" id="PGH02643.1"/>
    </source>
</evidence>